<dbReference type="GO" id="GO:0022627">
    <property type="term" value="C:cytosolic small ribosomal subunit"/>
    <property type="evidence" value="ECO:0007669"/>
    <property type="project" value="TreeGrafter"/>
</dbReference>
<accession>A0A0B7N3P4</accession>
<evidence type="ECO:0000256" key="2">
    <source>
        <dbReference type="ARBA" id="ARBA00022980"/>
    </source>
</evidence>
<dbReference type="OrthoDB" id="10262653at2759"/>
<evidence type="ECO:0000256" key="1">
    <source>
        <dbReference type="ARBA" id="ARBA00008596"/>
    </source>
</evidence>
<dbReference type="AlphaFoldDB" id="A0A0B7N3P4"/>
<dbReference type="Gene3D" id="3.30.1740.20">
    <property type="entry name" value="Ribosomal protein S26e"/>
    <property type="match status" value="1"/>
</dbReference>
<evidence type="ECO:0000256" key="4">
    <source>
        <dbReference type="RuleBase" id="RU363128"/>
    </source>
</evidence>
<keyword evidence="2 4" id="KW-0689">Ribosomal protein</keyword>
<dbReference type="FunFam" id="3.30.1740.20:FF:000001">
    <property type="entry name" value="40S ribosomal protein S26"/>
    <property type="match status" value="1"/>
</dbReference>
<dbReference type="EMBL" id="LN727219">
    <property type="protein sequence ID" value="CEP11997.1"/>
    <property type="molecule type" value="Genomic_DNA"/>
</dbReference>
<comment type="similarity">
    <text evidence="1 4">Belongs to the eukaryotic ribosomal protein eS26 family.</text>
</comment>
<dbReference type="GO" id="GO:0003735">
    <property type="term" value="F:structural constituent of ribosome"/>
    <property type="evidence" value="ECO:0007669"/>
    <property type="project" value="InterPro"/>
</dbReference>
<keyword evidence="6" id="KW-1185">Reference proteome</keyword>
<protein>
    <recommendedName>
        <fullName evidence="4">40S ribosomal protein S26</fullName>
    </recommendedName>
</protein>
<dbReference type="Pfam" id="PF01283">
    <property type="entry name" value="Ribosomal_S26e"/>
    <property type="match status" value="1"/>
</dbReference>
<evidence type="ECO:0000313" key="5">
    <source>
        <dbReference type="EMBL" id="CEP11997.1"/>
    </source>
</evidence>
<dbReference type="InterPro" id="IPR047864">
    <property type="entry name" value="Ribosomal_eS26_CS"/>
</dbReference>
<dbReference type="Proteomes" id="UP000054107">
    <property type="component" value="Unassembled WGS sequence"/>
</dbReference>
<gene>
    <name evidence="5" type="primary">PARPA_05904.1 scaffold 20157</name>
</gene>
<dbReference type="STRING" id="35722.A0A0B7N3P4"/>
<sequence>MSTLQSKTAKAGFEVANVVVKKSPRIPLFELSLSKYLRSYSMTCKRRNNGRNKHGRGHNKFVRCINCFRCVPKDKAIKRFTIRNMVEAAAVRDLQEASIYEEYAIPKLYVKLHYCISCAIHARVVRVRSAIDRRNRLPPPRFRFQKAANKA</sequence>
<keyword evidence="3 4" id="KW-0687">Ribonucleoprotein</keyword>
<dbReference type="InterPro" id="IPR000892">
    <property type="entry name" value="Ribosomal_eS26"/>
</dbReference>
<organism evidence="5 6">
    <name type="scientific">Parasitella parasitica</name>
    <dbReference type="NCBI Taxonomy" id="35722"/>
    <lineage>
        <taxon>Eukaryota</taxon>
        <taxon>Fungi</taxon>
        <taxon>Fungi incertae sedis</taxon>
        <taxon>Mucoromycota</taxon>
        <taxon>Mucoromycotina</taxon>
        <taxon>Mucoromycetes</taxon>
        <taxon>Mucorales</taxon>
        <taxon>Mucorineae</taxon>
        <taxon>Mucoraceae</taxon>
        <taxon>Parasitella</taxon>
    </lineage>
</organism>
<dbReference type="GO" id="GO:0006412">
    <property type="term" value="P:translation"/>
    <property type="evidence" value="ECO:0007669"/>
    <property type="project" value="InterPro"/>
</dbReference>
<reference evidence="5 6" key="1">
    <citation type="submission" date="2014-09" db="EMBL/GenBank/DDBJ databases">
        <authorList>
            <person name="Ellenberger Sabrina"/>
        </authorList>
    </citation>
    <scope>NUCLEOTIDE SEQUENCE [LARGE SCALE GENOMIC DNA]</scope>
    <source>
        <strain evidence="5 6">CBS 412.66</strain>
    </source>
</reference>
<dbReference type="PANTHER" id="PTHR12538">
    <property type="entry name" value="40S RIBOSOMAL PROTEIN S26"/>
    <property type="match status" value="1"/>
</dbReference>
<evidence type="ECO:0000256" key="3">
    <source>
        <dbReference type="ARBA" id="ARBA00023274"/>
    </source>
</evidence>
<dbReference type="PANTHER" id="PTHR12538:SF0">
    <property type="entry name" value="40S RIBOSOMAL PROTEIN S26"/>
    <property type="match status" value="1"/>
</dbReference>
<dbReference type="InterPro" id="IPR038551">
    <property type="entry name" value="Ribosomal_eS26_sf"/>
</dbReference>
<name>A0A0B7N3P4_9FUNG</name>
<dbReference type="PROSITE" id="PS00733">
    <property type="entry name" value="RIBOSOMAL_S26E"/>
    <property type="match status" value="1"/>
</dbReference>
<dbReference type="GO" id="GO:0003729">
    <property type="term" value="F:mRNA binding"/>
    <property type="evidence" value="ECO:0007669"/>
    <property type="project" value="TreeGrafter"/>
</dbReference>
<proteinExistence type="inferred from homology"/>
<evidence type="ECO:0000313" key="6">
    <source>
        <dbReference type="Proteomes" id="UP000054107"/>
    </source>
</evidence>